<organism evidence="3 4">
    <name type="scientific">Hoyosella rhizosphaerae</name>
    <dbReference type="NCBI Taxonomy" id="1755582"/>
    <lineage>
        <taxon>Bacteria</taxon>
        <taxon>Bacillati</taxon>
        <taxon>Actinomycetota</taxon>
        <taxon>Actinomycetes</taxon>
        <taxon>Mycobacteriales</taxon>
        <taxon>Hoyosellaceae</taxon>
        <taxon>Hoyosella</taxon>
    </lineage>
</organism>
<protein>
    <submittedName>
        <fullName evidence="3">Uncharacterized protein</fullName>
    </submittedName>
</protein>
<name>A0A916U0E9_9ACTN</name>
<accession>A0A916U0E9</accession>
<evidence type="ECO:0000256" key="2">
    <source>
        <dbReference type="SAM" id="Phobius"/>
    </source>
</evidence>
<evidence type="ECO:0000256" key="1">
    <source>
        <dbReference type="SAM" id="MobiDB-lite"/>
    </source>
</evidence>
<keyword evidence="2" id="KW-1133">Transmembrane helix</keyword>
<feature type="transmembrane region" description="Helical" evidence="2">
    <location>
        <begin position="20"/>
        <end position="42"/>
    </location>
</feature>
<evidence type="ECO:0000313" key="3">
    <source>
        <dbReference type="EMBL" id="GGC55382.1"/>
    </source>
</evidence>
<reference evidence="3" key="2">
    <citation type="submission" date="2020-09" db="EMBL/GenBank/DDBJ databases">
        <authorList>
            <person name="Sun Q."/>
            <person name="Zhou Y."/>
        </authorList>
    </citation>
    <scope>NUCLEOTIDE SEQUENCE</scope>
    <source>
        <strain evidence="3">CGMCC 1.15478</strain>
    </source>
</reference>
<dbReference type="Proteomes" id="UP000641514">
    <property type="component" value="Unassembled WGS sequence"/>
</dbReference>
<feature type="region of interest" description="Disordered" evidence="1">
    <location>
        <begin position="76"/>
        <end position="97"/>
    </location>
</feature>
<keyword evidence="2" id="KW-0472">Membrane</keyword>
<sequence length="97" mass="10297">MREVDYPDSGDTFSSTGRALALLSYLLIVLALIPIPLALIAAASGEAAWAWIAGGCAVALLLLGGSLWKWQAHQKAKAHPESRDREISTEGKGPLEI</sequence>
<proteinExistence type="predicted"/>
<gene>
    <name evidence="3" type="ORF">GCM10011410_04710</name>
</gene>
<feature type="compositionally biased region" description="Basic and acidic residues" evidence="1">
    <location>
        <begin position="78"/>
        <end position="97"/>
    </location>
</feature>
<reference evidence="3" key="1">
    <citation type="journal article" date="2014" name="Int. J. Syst. Evol. Microbiol.">
        <title>Complete genome sequence of Corynebacterium casei LMG S-19264T (=DSM 44701T), isolated from a smear-ripened cheese.</title>
        <authorList>
            <consortium name="US DOE Joint Genome Institute (JGI-PGF)"/>
            <person name="Walter F."/>
            <person name="Albersmeier A."/>
            <person name="Kalinowski J."/>
            <person name="Ruckert C."/>
        </authorList>
    </citation>
    <scope>NUCLEOTIDE SEQUENCE</scope>
    <source>
        <strain evidence="3">CGMCC 1.15478</strain>
    </source>
</reference>
<dbReference type="EMBL" id="BMJH01000001">
    <property type="protein sequence ID" value="GGC55382.1"/>
    <property type="molecule type" value="Genomic_DNA"/>
</dbReference>
<keyword evidence="2" id="KW-0812">Transmembrane</keyword>
<dbReference type="RefSeq" id="WP_188670275.1">
    <property type="nucleotide sequence ID" value="NZ_BMJH01000001.1"/>
</dbReference>
<dbReference type="AlphaFoldDB" id="A0A916U0E9"/>
<feature type="transmembrane region" description="Helical" evidence="2">
    <location>
        <begin position="48"/>
        <end position="68"/>
    </location>
</feature>
<evidence type="ECO:0000313" key="4">
    <source>
        <dbReference type="Proteomes" id="UP000641514"/>
    </source>
</evidence>
<keyword evidence="4" id="KW-1185">Reference proteome</keyword>
<comment type="caution">
    <text evidence="3">The sequence shown here is derived from an EMBL/GenBank/DDBJ whole genome shotgun (WGS) entry which is preliminary data.</text>
</comment>